<feature type="non-terminal residue" evidence="1">
    <location>
        <position position="184"/>
    </location>
</feature>
<proteinExistence type="predicted"/>
<reference evidence="1" key="1">
    <citation type="submission" date="2021-01" db="EMBL/GenBank/DDBJ databases">
        <authorList>
            <consortium name="Genoscope - CEA"/>
            <person name="William W."/>
        </authorList>
    </citation>
    <scope>NUCLEOTIDE SEQUENCE</scope>
</reference>
<name>A0A816KLV7_BRANA</name>
<organism evidence="1">
    <name type="scientific">Brassica napus</name>
    <name type="common">Rape</name>
    <dbReference type="NCBI Taxonomy" id="3708"/>
    <lineage>
        <taxon>Eukaryota</taxon>
        <taxon>Viridiplantae</taxon>
        <taxon>Streptophyta</taxon>
        <taxon>Embryophyta</taxon>
        <taxon>Tracheophyta</taxon>
        <taxon>Spermatophyta</taxon>
        <taxon>Magnoliopsida</taxon>
        <taxon>eudicotyledons</taxon>
        <taxon>Gunneridae</taxon>
        <taxon>Pentapetalae</taxon>
        <taxon>rosids</taxon>
        <taxon>malvids</taxon>
        <taxon>Brassicales</taxon>
        <taxon>Brassicaceae</taxon>
        <taxon>Brassiceae</taxon>
        <taxon>Brassica</taxon>
    </lineage>
</organism>
<dbReference type="Proteomes" id="UP001295469">
    <property type="component" value="Chromosome C02"/>
</dbReference>
<accession>A0A816KLV7</accession>
<dbReference type="EMBL" id="HG994366">
    <property type="protein sequence ID" value="CAF1914197.1"/>
    <property type="molecule type" value="Genomic_DNA"/>
</dbReference>
<protein>
    <submittedName>
        <fullName evidence="1">(rape) hypothetical protein</fullName>
    </submittedName>
</protein>
<sequence>MVYTFFSVDPWIIAARLNEYHGALRAGAIVEVGGFEVGRCTNMYKRTDSPFIFQPNPKVLYLNSTPATKFYLDTNILAIEAFTNRLSHVHVSIAGLHTYIATSNNQVSKTLFLYRKKCVSPKIARVLRLMAVEGMSFQAALRDLDGQQYLFQIRITPYNFTPRHRTFTVSAISDDICSSNSVRG</sequence>
<dbReference type="AlphaFoldDB" id="A0A816KLV7"/>
<gene>
    <name evidence="1" type="ORF">DARMORV10_C02P35780.1</name>
</gene>
<evidence type="ECO:0000313" key="1">
    <source>
        <dbReference type="EMBL" id="CAF1914197.1"/>
    </source>
</evidence>